<evidence type="ECO:0000313" key="2">
    <source>
        <dbReference type="Proteomes" id="UP000249396"/>
    </source>
</evidence>
<organism evidence="1 2">
    <name type="scientific">Candidatus Methylumidiphilus alinenensis</name>
    <dbReference type="NCBI Taxonomy" id="2202197"/>
    <lineage>
        <taxon>Bacteria</taxon>
        <taxon>Pseudomonadati</taxon>
        <taxon>Pseudomonadota</taxon>
        <taxon>Gammaproteobacteria</taxon>
        <taxon>Methylococcales</taxon>
        <taxon>Candidatus Methylumidiphilus</taxon>
    </lineage>
</organism>
<reference evidence="1 2" key="1">
    <citation type="journal article" date="2018" name="Aquat. Microb. Ecol.">
        <title>Gammaproteobacterial methanotrophs dominate.</title>
        <authorList>
            <person name="Rissanen A.J."/>
            <person name="Saarenheimo J."/>
            <person name="Tiirola M."/>
            <person name="Peura S."/>
            <person name="Aalto S.L."/>
            <person name="Karvinen A."/>
            <person name="Nykanen H."/>
        </authorList>
    </citation>
    <scope>NUCLEOTIDE SEQUENCE [LARGE SCALE GENOMIC DNA]</scope>
    <source>
        <strain evidence="1">AMbin10</strain>
    </source>
</reference>
<evidence type="ECO:0000313" key="1">
    <source>
        <dbReference type="EMBL" id="PZN78714.1"/>
    </source>
</evidence>
<accession>A0A2W4T1M0</accession>
<proteinExistence type="predicted"/>
<gene>
    <name evidence="1" type="ORF">DM484_12620</name>
</gene>
<dbReference type="EMBL" id="QJPH01000314">
    <property type="protein sequence ID" value="PZN78714.1"/>
    <property type="molecule type" value="Genomic_DNA"/>
</dbReference>
<dbReference type="Proteomes" id="UP000249396">
    <property type="component" value="Unassembled WGS sequence"/>
</dbReference>
<dbReference type="AlphaFoldDB" id="A0A2W4T1M0"/>
<protein>
    <submittedName>
        <fullName evidence="1">Uncharacterized protein</fullName>
    </submittedName>
</protein>
<sequence>MAAYLPFQLKPKSLATQIREAERQVSNRQRNVSASGATLARQIHQQMTTPASLMLAGGVGFILGELTKRHTFKAQGAADKTRSSAVTIPLTTAINFITSAYTLYTAVLPLAWMVKPPRQPCEQEPIPAHQPVADASG</sequence>
<comment type="caution">
    <text evidence="1">The sequence shown here is derived from an EMBL/GenBank/DDBJ whole genome shotgun (WGS) entry which is preliminary data.</text>
</comment>
<name>A0A2W4T1M0_9GAMM</name>